<reference evidence="3" key="1">
    <citation type="journal article" date="2019" name="Int. J. Syst. Evol. Microbiol.">
        <title>The Global Catalogue of Microorganisms (GCM) 10K type strain sequencing project: providing services to taxonomists for standard genome sequencing and annotation.</title>
        <authorList>
            <consortium name="The Broad Institute Genomics Platform"/>
            <consortium name="The Broad Institute Genome Sequencing Center for Infectious Disease"/>
            <person name="Wu L."/>
            <person name="Ma J."/>
        </authorList>
    </citation>
    <scope>NUCLEOTIDE SEQUENCE [LARGE SCALE GENOMIC DNA]</scope>
    <source>
        <strain evidence="3">JCM 17924</strain>
    </source>
</reference>
<dbReference type="Proteomes" id="UP001500454">
    <property type="component" value="Unassembled WGS sequence"/>
</dbReference>
<evidence type="ECO:0000313" key="2">
    <source>
        <dbReference type="EMBL" id="GAA4383577.1"/>
    </source>
</evidence>
<gene>
    <name evidence="2" type="ORF">GCM10023186_24860</name>
</gene>
<keyword evidence="3" id="KW-1185">Reference proteome</keyword>
<evidence type="ECO:0008006" key="4">
    <source>
        <dbReference type="Google" id="ProtNLM"/>
    </source>
</evidence>
<proteinExistence type="predicted"/>
<feature type="signal peptide" evidence="1">
    <location>
        <begin position="1"/>
        <end position="25"/>
    </location>
</feature>
<dbReference type="EMBL" id="BAABHA010000007">
    <property type="protein sequence ID" value="GAA4383577.1"/>
    <property type="molecule type" value="Genomic_DNA"/>
</dbReference>
<name>A0ABP8J262_9BACT</name>
<sequence length="320" mass="35135">MINAHRCLTWLAALGLMGGANCSSAPVPEQAQATSTPLPPGFSAYWHQGKAEVTSYTLDQARYGELHRGEAVLVYVTEDLSRKKQVKLDNPSATPDDAVPVLKLNLVKKFATGVYDYSIMTSTFTPTDQGRFPHTLKVTTSVQEWCGNAFTQLNLRPKGGYAVSQKSYFESEGDVESNLEPALLEDELWTRIRLNPATLPTGSVKVVPGTVSARLRHHPLQPEQATLSLADAPAGKAGQAGVLAYTVAYSTPSSRRLVIYFEKAFPHGIVGWEETYPDQAGSAKPQMLTTRATRKKTMMLDYWRTHNNEHAALRDSLGLK</sequence>
<comment type="caution">
    <text evidence="2">The sequence shown here is derived from an EMBL/GenBank/DDBJ whole genome shotgun (WGS) entry which is preliminary data.</text>
</comment>
<feature type="chain" id="PRO_5045982183" description="Septum formation inhibitor Maf" evidence="1">
    <location>
        <begin position="26"/>
        <end position="320"/>
    </location>
</feature>
<keyword evidence="1" id="KW-0732">Signal</keyword>
<organism evidence="2 3">
    <name type="scientific">Hymenobacter koreensis</name>
    <dbReference type="NCBI Taxonomy" id="1084523"/>
    <lineage>
        <taxon>Bacteria</taxon>
        <taxon>Pseudomonadati</taxon>
        <taxon>Bacteroidota</taxon>
        <taxon>Cytophagia</taxon>
        <taxon>Cytophagales</taxon>
        <taxon>Hymenobacteraceae</taxon>
        <taxon>Hymenobacter</taxon>
    </lineage>
</organism>
<protein>
    <recommendedName>
        <fullName evidence="4">Septum formation inhibitor Maf</fullName>
    </recommendedName>
</protein>
<evidence type="ECO:0000313" key="3">
    <source>
        <dbReference type="Proteomes" id="UP001500454"/>
    </source>
</evidence>
<dbReference type="RefSeq" id="WP_345224641.1">
    <property type="nucleotide sequence ID" value="NZ_BAABHA010000007.1"/>
</dbReference>
<accession>A0ABP8J262</accession>
<evidence type="ECO:0000256" key="1">
    <source>
        <dbReference type="SAM" id="SignalP"/>
    </source>
</evidence>